<dbReference type="Gene3D" id="1.20.1740.10">
    <property type="entry name" value="Amino acid/polyamine transporter I"/>
    <property type="match status" value="1"/>
</dbReference>
<accession>A0A174MQJ6</accession>
<dbReference type="InterPro" id="IPR050598">
    <property type="entry name" value="AminoAcid_Transporter"/>
</dbReference>
<feature type="transmembrane region" description="Helical" evidence="5">
    <location>
        <begin position="32"/>
        <end position="53"/>
    </location>
</feature>
<gene>
    <name evidence="6" type="primary">steT</name>
    <name evidence="6" type="ORF">ERS852407_05784</name>
</gene>
<evidence type="ECO:0000313" key="6">
    <source>
        <dbReference type="EMBL" id="CUP38672.1"/>
    </source>
</evidence>
<feature type="transmembrane region" description="Helical" evidence="5">
    <location>
        <begin position="437"/>
        <end position="456"/>
    </location>
</feature>
<sequence length="473" mass="50975">MSEQKEGNGVKTIEELSEDKGGLERKLTFGRAVGVMGGVIIGSGIFYTLSYVLDYSHGNTAITVMAWVLGGLLCLGASMCFAELGTIMPASGGTYLYISRIYKKTGPLVAFTMGWSDALLGIPAGNTAIALVAATYIGTLLGGFSALQVSIVAAGIVVIIGVVNMFGAKVGSALSTVLLYIKVAAILGVIVTCFAFGGNTGDPIAFVNTTGEGSVFTALVFSVVAVLWCFDGWNSICHMGGEIQNPKKNISRVMITTLLGITIIYLMFNLAILHVAPVKDIIASENITFDVMKTIFGKGAAVVVTVCIVCSVLGSFNSSVLIYPREIYAMACDHRWFSVFRRVSKKTNEPFIADIYLIVMMVFYCFAASVRDLVNICTLNSWIYFLFVIAGVIVLRKKKPELERSYKVPLYPVLPIVVGMFALTMLVANFIMDPGALVGLVIPLTGIPAYFAFGTYNKKHGYMIEIEKENNMM</sequence>
<keyword evidence="4 5" id="KW-0472">Membrane</keyword>
<evidence type="ECO:0000256" key="1">
    <source>
        <dbReference type="ARBA" id="ARBA00004141"/>
    </source>
</evidence>
<dbReference type="GO" id="GO:0016020">
    <property type="term" value="C:membrane"/>
    <property type="evidence" value="ECO:0007669"/>
    <property type="project" value="UniProtKB-SubCell"/>
</dbReference>
<feature type="transmembrane region" description="Helical" evidence="5">
    <location>
        <begin position="376"/>
        <end position="396"/>
    </location>
</feature>
<name>A0A174MQJ6_9FIRM</name>
<feature type="transmembrane region" description="Helical" evidence="5">
    <location>
        <begin position="144"/>
        <end position="166"/>
    </location>
</feature>
<dbReference type="PIRSF" id="PIRSF006060">
    <property type="entry name" value="AA_transporter"/>
    <property type="match status" value="1"/>
</dbReference>
<evidence type="ECO:0000313" key="7">
    <source>
        <dbReference type="Proteomes" id="UP000095651"/>
    </source>
</evidence>
<dbReference type="PANTHER" id="PTHR11785:SF512">
    <property type="entry name" value="SOBREMESA, ISOFORM B"/>
    <property type="match status" value="1"/>
</dbReference>
<feature type="transmembrane region" description="Helical" evidence="5">
    <location>
        <begin position="253"/>
        <end position="275"/>
    </location>
</feature>
<dbReference type="RefSeq" id="WP_055660456.1">
    <property type="nucleotide sequence ID" value="NZ_CABIXC010000028.1"/>
</dbReference>
<dbReference type="EMBL" id="CYZE01000028">
    <property type="protein sequence ID" value="CUP38672.1"/>
    <property type="molecule type" value="Genomic_DNA"/>
</dbReference>
<dbReference type="PANTHER" id="PTHR11785">
    <property type="entry name" value="AMINO ACID TRANSPORTER"/>
    <property type="match status" value="1"/>
</dbReference>
<feature type="transmembrane region" description="Helical" evidence="5">
    <location>
        <begin position="118"/>
        <end position="138"/>
    </location>
</feature>
<comment type="subcellular location">
    <subcellularLocation>
        <location evidence="1">Membrane</location>
        <topology evidence="1">Multi-pass membrane protein</topology>
    </subcellularLocation>
</comment>
<proteinExistence type="predicted"/>
<evidence type="ECO:0000256" key="3">
    <source>
        <dbReference type="ARBA" id="ARBA00022989"/>
    </source>
</evidence>
<dbReference type="InterPro" id="IPR002293">
    <property type="entry name" value="AA/rel_permease1"/>
</dbReference>
<evidence type="ECO:0000256" key="4">
    <source>
        <dbReference type="ARBA" id="ARBA00023136"/>
    </source>
</evidence>
<keyword evidence="2 5" id="KW-0812">Transmembrane</keyword>
<feature type="transmembrane region" description="Helical" evidence="5">
    <location>
        <begin position="65"/>
        <end position="98"/>
    </location>
</feature>
<dbReference type="GO" id="GO:0015179">
    <property type="term" value="F:L-amino acid transmembrane transporter activity"/>
    <property type="evidence" value="ECO:0007669"/>
    <property type="project" value="TreeGrafter"/>
</dbReference>
<protein>
    <submittedName>
        <fullName evidence="6">Amino acid permease-associated protein</fullName>
    </submittedName>
</protein>
<evidence type="ECO:0000256" key="5">
    <source>
        <dbReference type="SAM" id="Phobius"/>
    </source>
</evidence>
<feature type="transmembrane region" description="Helical" evidence="5">
    <location>
        <begin position="295"/>
        <end position="316"/>
    </location>
</feature>
<feature type="transmembrane region" description="Helical" evidence="5">
    <location>
        <begin position="213"/>
        <end position="233"/>
    </location>
</feature>
<dbReference type="Pfam" id="PF13520">
    <property type="entry name" value="AA_permease_2"/>
    <property type="match status" value="1"/>
</dbReference>
<feature type="transmembrane region" description="Helical" evidence="5">
    <location>
        <begin position="408"/>
        <end position="431"/>
    </location>
</feature>
<reference evidence="6 7" key="1">
    <citation type="submission" date="2015-09" db="EMBL/GenBank/DDBJ databases">
        <authorList>
            <consortium name="Pathogen Informatics"/>
        </authorList>
    </citation>
    <scope>NUCLEOTIDE SEQUENCE [LARGE SCALE GENOMIC DNA]</scope>
    <source>
        <strain evidence="6 7">2789STDY5608850</strain>
    </source>
</reference>
<evidence type="ECO:0000256" key="2">
    <source>
        <dbReference type="ARBA" id="ARBA00022692"/>
    </source>
</evidence>
<feature type="transmembrane region" description="Helical" evidence="5">
    <location>
        <begin position="351"/>
        <end position="370"/>
    </location>
</feature>
<dbReference type="Proteomes" id="UP000095651">
    <property type="component" value="Unassembled WGS sequence"/>
</dbReference>
<feature type="transmembrane region" description="Helical" evidence="5">
    <location>
        <begin position="178"/>
        <end position="198"/>
    </location>
</feature>
<keyword evidence="3 5" id="KW-1133">Transmembrane helix</keyword>
<dbReference type="AlphaFoldDB" id="A0A174MQJ6"/>
<organism evidence="6 7">
    <name type="scientific">Hungatella hathewayi</name>
    <dbReference type="NCBI Taxonomy" id="154046"/>
    <lineage>
        <taxon>Bacteria</taxon>
        <taxon>Bacillati</taxon>
        <taxon>Bacillota</taxon>
        <taxon>Clostridia</taxon>
        <taxon>Lachnospirales</taxon>
        <taxon>Lachnospiraceae</taxon>
        <taxon>Hungatella</taxon>
    </lineage>
</organism>